<evidence type="ECO:0000256" key="1">
    <source>
        <dbReference type="SAM" id="MobiDB-lite"/>
    </source>
</evidence>
<sequence>SSEGSTPCTARLGSGDGRVRSAQGSGAAITGAVGCCTGTDRCFIGAASPGVCTGTGTGTTTSSGTATAPSIGTDTTTATGTTSGTITGTGGTGSRSPGTSPSTYGGTGQIYG</sequence>
<feature type="compositionally biased region" description="Low complexity" evidence="1">
    <location>
        <begin position="94"/>
        <end position="104"/>
    </location>
</feature>
<keyword evidence="3" id="KW-1185">Reference proteome</keyword>
<protein>
    <submittedName>
        <fullName evidence="2">Uncharacterized protein</fullName>
    </submittedName>
</protein>
<proteinExistence type="predicted"/>
<comment type="caution">
    <text evidence="2">The sequence shown here is derived from an EMBL/GenBank/DDBJ whole genome shotgun (WGS) entry which is preliminary data.</text>
</comment>
<dbReference type="AlphaFoldDB" id="A0AA38LK85"/>
<evidence type="ECO:0000313" key="3">
    <source>
        <dbReference type="Proteomes" id="UP000824469"/>
    </source>
</evidence>
<feature type="non-terminal residue" evidence="2">
    <location>
        <position position="1"/>
    </location>
</feature>
<dbReference type="EMBL" id="JAHRHJ020000002">
    <property type="protein sequence ID" value="KAH9324187.1"/>
    <property type="molecule type" value="Genomic_DNA"/>
</dbReference>
<reference evidence="2 3" key="1">
    <citation type="journal article" date="2021" name="Nat. Plants">
        <title>The Taxus genome provides insights into paclitaxel biosynthesis.</title>
        <authorList>
            <person name="Xiong X."/>
            <person name="Gou J."/>
            <person name="Liao Q."/>
            <person name="Li Y."/>
            <person name="Zhou Q."/>
            <person name="Bi G."/>
            <person name="Li C."/>
            <person name="Du R."/>
            <person name="Wang X."/>
            <person name="Sun T."/>
            <person name="Guo L."/>
            <person name="Liang H."/>
            <person name="Lu P."/>
            <person name="Wu Y."/>
            <person name="Zhang Z."/>
            <person name="Ro D.K."/>
            <person name="Shang Y."/>
            <person name="Huang S."/>
            <person name="Yan J."/>
        </authorList>
    </citation>
    <scope>NUCLEOTIDE SEQUENCE [LARGE SCALE GENOMIC DNA]</scope>
    <source>
        <strain evidence="2">Ta-2019</strain>
    </source>
</reference>
<evidence type="ECO:0000313" key="2">
    <source>
        <dbReference type="EMBL" id="KAH9324187.1"/>
    </source>
</evidence>
<accession>A0AA38LK85</accession>
<feature type="region of interest" description="Disordered" evidence="1">
    <location>
        <begin position="55"/>
        <end position="112"/>
    </location>
</feature>
<feature type="region of interest" description="Disordered" evidence="1">
    <location>
        <begin position="1"/>
        <end position="24"/>
    </location>
</feature>
<dbReference type="Proteomes" id="UP000824469">
    <property type="component" value="Unassembled WGS sequence"/>
</dbReference>
<feature type="compositionally biased region" description="Low complexity" evidence="1">
    <location>
        <begin position="58"/>
        <end position="86"/>
    </location>
</feature>
<name>A0AA38LK85_TAXCH</name>
<organism evidence="2 3">
    <name type="scientific">Taxus chinensis</name>
    <name type="common">Chinese yew</name>
    <name type="synonym">Taxus wallichiana var. chinensis</name>
    <dbReference type="NCBI Taxonomy" id="29808"/>
    <lineage>
        <taxon>Eukaryota</taxon>
        <taxon>Viridiplantae</taxon>
        <taxon>Streptophyta</taxon>
        <taxon>Embryophyta</taxon>
        <taxon>Tracheophyta</taxon>
        <taxon>Spermatophyta</taxon>
        <taxon>Pinopsida</taxon>
        <taxon>Pinidae</taxon>
        <taxon>Conifers II</taxon>
        <taxon>Cupressales</taxon>
        <taxon>Taxaceae</taxon>
        <taxon>Taxus</taxon>
    </lineage>
</organism>
<gene>
    <name evidence="2" type="ORF">KI387_004365</name>
</gene>
<feature type="non-terminal residue" evidence="2">
    <location>
        <position position="112"/>
    </location>
</feature>